<organism evidence="2 3">
    <name type="scientific">Paramecium octaurelia</name>
    <dbReference type="NCBI Taxonomy" id="43137"/>
    <lineage>
        <taxon>Eukaryota</taxon>
        <taxon>Sar</taxon>
        <taxon>Alveolata</taxon>
        <taxon>Ciliophora</taxon>
        <taxon>Intramacronucleata</taxon>
        <taxon>Oligohymenophorea</taxon>
        <taxon>Peniculida</taxon>
        <taxon>Parameciidae</taxon>
        <taxon>Paramecium</taxon>
    </lineage>
</organism>
<comment type="caution">
    <text evidence="2">The sequence shown here is derived from an EMBL/GenBank/DDBJ whole genome shotgun (WGS) entry which is preliminary data.</text>
</comment>
<keyword evidence="3" id="KW-1185">Reference proteome</keyword>
<dbReference type="Proteomes" id="UP000683925">
    <property type="component" value="Unassembled WGS sequence"/>
</dbReference>
<accession>A0A8S1SCH7</accession>
<sequence>MQSAIKEKVNFQEYVEWAFKENTNTMKNQEEKDIQFHSYHEIDGEEMGQVLWLFRKCVSISKIQKLKKLFLDYLFILNHIINFLLTIIHYSQPTKEQISRLMKSIGIIQTEEELQLVKLENNELLSIVYQKEVVQSLEKITKEDFKTLFQIIFDLKDISTEEIKKISELGMLFDQENNKQEYQPSKLKQDFGIIMANIIQIEKIEVDQKTLLQRSIKMEQRKKEKAYAKKLQDLSEHKQQILKFSKLIYHQQPQRKLLLYDGTIITANIWYSKKDQYCVPISLQIDTNVNYFSFRIEYLNDEDVLRQDQVLTYRGPVNDNFDPNVKKTQYDLGIKGELSLQQNSYRGCFSDGLFDGIGSIYFGNKLYFDGEFKVGIKNGLGRELQTNDGDYLEGNYENGKKIGLFQHIQLHEGKRFLNPSKPHICFQNGKEVKYLNQEFQLQKKRSNLNPNRYLLNFRDCGINNYQLQSLQTGRWLNSSIIDLVISQIQTLRQLISNSYINDQTTVFINCSQSQDIFGSLITKNEEIQTEVFKEIIDNSKKKQPSRFVFYLNLDRSHFLSVVYENQHLYLIDSMKDKRADLFYQMVKLLSHFNFTVYGFWQDLEVSQQYNSYDCGMFTIYYVSQIIKNIDLSIPQMIEKQCFNVQQSRIDYARYLLANRFFQLGIELLDL</sequence>
<reference evidence="2" key="1">
    <citation type="submission" date="2021-01" db="EMBL/GenBank/DDBJ databases">
        <authorList>
            <consortium name="Genoscope - CEA"/>
            <person name="William W."/>
        </authorList>
    </citation>
    <scope>NUCLEOTIDE SEQUENCE</scope>
</reference>
<evidence type="ECO:0008006" key="4">
    <source>
        <dbReference type="Google" id="ProtNLM"/>
    </source>
</evidence>
<keyword evidence="1" id="KW-0812">Transmembrane</keyword>
<proteinExistence type="predicted"/>
<evidence type="ECO:0000313" key="2">
    <source>
        <dbReference type="EMBL" id="CAD8138761.1"/>
    </source>
</evidence>
<evidence type="ECO:0000313" key="3">
    <source>
        <dbReference type="Proteomes" id="UP000683925"/>
    </source>
</evidence>
<keyword evidence="1" id="KW-0472">Membrane</keyword>
<dbReference type="AlphaFoldDB" id="A0A8S1SCH7"/>
<evidence type="ECO:0000256" key="1">
    <source>
        <dbReference type="SAM" id="Phobius"/>
    </source>
</evidence>
<dbReference type="OMA" id="LTIIHYS"/>
<dbReference type="EMBL" id="CAJJDP010000009">
    <property type="protein sequence ID" value="CAD8138761.1"/>
    <property type="molecule type" value="Genomic_DNA"/>
</dbReference>
<name>A0A8S1SCH7_PAROT</name>
<dbReference type="OrthoDB" id="5065855at2759"/>
<gene>
    <name evidence="2" type="ORF">POCTA_138.1.T0100055</name>
</gene>
<keyword evidence="1" id="KW-1133">Transmembrane helix</keyword>
<feature type="transmembrane region" description="Helical" evidence="1">
    <location>
        <begin position="69"/>
        <end position="90"/>
    </location>
</feature>
<protein>
    <recommendedName>
        <fullName evidence="4">Ubiquitin-like protease family profile domain-containing protein</fullName>
    </recommendedName>
</protein>